<dbReference type="EMBL" id="CP076459">
    <property type="protein sequence ID" value="QWQ31211.1"/>
    <property type="molecule type" value="Genomic_DNA"/>
</dbReference>
<evidence type="ECO:0000313" key="2">
    <source>
        <dbReference type="EMBL" id="QWQ31211.1"/>
    </source>
</evidence>
<feature type="transmembrane region" description="Helical" evidence="1">
    <location>
        <begin position="27"/>
        <end position="51"/>
    </location>
</feature>
<dbReference type="KEGG" id="mvl:KOY49_03385"/>
<dbReference type="RefSeq" id="WP_232736007.1">
    <property type="nucleotide sequence ID" value="NZ_CP076459.1"/>
</dbReference>
<proteinExistence type="predicted"/>
<evidence type="ECO:0000256" key="1">
    <source>
        <dbReference type="SAM" id="Phobius"/>
    </source>
</evidence>
<name>A0A8F1SAT4_9BACT</name>
<keyword evidence="3" id="KW-1185">Reference proteome</keyword>
<protein>
    <submittedName>
        <fullName evidence="2">Uncharacterized protein</fullName>
    </submittedName>
</protein>
<keyword evidence="1" id="KW-0812">Transmembrane</keyword>
<keyword evidence="1" id="KW-1133">Transmembrane helix</keyword>
<organism evidence="2 3">
    <name type="scientific">Candidatus Minimicrobia vallesae</name>
    <dbReference type="NCBI Taxonomy" id="2841264"/>
    <lineage>
        <taxon>Bacteria</taxon>
        <taxon>Candidatus Saccharimonadota</taxon>
        <taxon>Candidatus Saccharimonadota incertae sedis</taxon>
        <taxon>Candidatus Minimicrobia</taxon>
    </lineage>
</organism>
<keyword evidence="1" id="KW-0472">Membrane</keyword>
<evidence type="ECO:0000313" key="3">
    <source>
        <dbReference type="Proteomes" id="UP000677117"/>
    </source>
</evidence>
<reference evidence="2" key="1">
    <citation type="submission" date="2021-06" db="EMBL/GenBank/DDBJ databases">
        <title>An adapted protocol for Saccharibacteria cultivation: two new species join this phylum of Candidate Phyla Radiations.</title>
        <authorList>
            <person name="Ibrahim A."/>
            <person name="Maatouk M."/>
            <person name="Raoult D."/>
            <person name="Bittar F."/>
        </authorList>
    </citation>
    <scope>NUCLEOTIDE SEQUENCE</scope>
    <source>
        <strain evidence="2">IHU2</strain>
    </source>
</reference>
<dbReference type="Proteomes" id="UP000677117">
    <property type="component" value="Chromosome"/>
</dbReference>
<gene>
    <name evidence="2" type="ORF">KOY49_03385</name>
</gene>
<sequence>MDQGNQPAPQPQYNSVPMQPKKKKTGLIIGIVLGVIALIAIISAVLVYFLWWQNPEKMVTDAVSNAIMAKKMTADGKVVIDMRDQGKIELNVKTATDSGKSKANIDAKLDVKGVEKNIPLKGDVVLDSDGTIYVKINNFKDLLCGFS</sequence>
<accession>A0A8F1SAT4</accession>
<dbReference type="AlphaFoldDB" id="A0A8F1SAT4"/>